<comment type="caution">
    <text evidence="1">The sequence shown here is derived from an EMBL/GenBank/DDBJ whole genome shotgun (WGS) entry which is preliminary data.</text>
</comment>
<keyword evidence="2" id="KW-1185">Reference proteome</keyword>
<feature type="non-terminal residue" evidence="1">
    <location>
        <position position="53"/>
    </location>
</feature>
<sequence length="53" mass="5619">MKTVILALLVLVAVSQSEALRCNCGGLRRCSSRVETCWGSDQVCASVIIYAGS</sequence>
<name>A0ACB7F2J4_NIBAL</name>
<protein>
    <submittedName>
        <fullName evidence="1">Uncharacterized protein</fullName>
    </submittedName>
</protein>
<evidence type="ECO:0000313" key="2">
    <source>
        <dbReference type="Proteomes" id="UP000805704"/>
    </source>
</evidence>
<accession>A0ACB7F2J4</accession>
<gene>
    <name evidence="1" type="ORF">GBF38_010264</name>
</gene>
<proteinExistence type="predicted"/>
<reference evidence="1" key="1">
    <citation type="submission" date="2020-04" db="EMBL/GenBank/DDBJ databases">
        <title>A chromosome-scale assembly and high-density genetic map of the yellow drum (Nibea albiflora) genome.</title>
        <authorList>
            <person name="Xu D."/>
            <person name="Zhang W."/>
            <person name="Chen R."/>
            <person name="Tan P."/>
            <person name="Wang L."/>
            <person name="Song H."/>
            <person name="Tian L."/>
            <person name="Zhu Q."/>
            <person name="Wang B."/>
        </authorList>
    </citation>
    <scope>NUCLEOTIDE SEQUENCE</scope>
    <source>
        <strain evidence="1">ZJHYS-2018</strain>
    </source>
</reference>
<dbReference type="EMBL" id="CM024806">
    <property type="protein sequence ID" value="KAG8008678.1"/>
    <property type="molecule type" value="Genomic_DNA"/>
</dbReference>
<evidence type="ECO:0000313" key="1">
    <source>
        <dbReference type="EMBL" id="KAG8008678.1"/>
    </source>
</evidence>
<organism evidence="1 2">
    <name type="scientific">Nibea albiflora</name>
    <name type="common">Yellow drum</name>
    <name type="synonym">Corvina albiflora</name>
    <dbReference type="NCBI Taxonomy" id="240163"/>
    <lineage>
        <taxon>Eukaryota</taxon>
        <taxon>Metazoa</taxon>
        <taxon>Chordata</taxon>
        <taxon>Craniata</taxon>
        <taxon>Vertebrata</taxon>
        <taxon>Euteleostomi</taxon>
        <taxon>Actinopterygii</taxon>
        <taxon>Neopterygii</taxon>
        <taxon>Teleostei</taxon>
        <taxon>Neoteleostei</taxon>
        <taxon>Acanthomorphata</taxon>
        <taxon>Eupercaria</taxon>
        <taxon>Sciaenidae</taxon>
        <taxon>Nibea</taxon>
    </lineage>
</organism>
<dbReference type="Proteomes" id="UP000805704">
    <property type="component" value="Chromosome 18"/>
</dbReference>